<keyword evidence="3 9" id="KW-0235">DNA replication</keyword>
<evidence type="ECO:0000259" key="12">
    <source>
        <dbReference type="Pfam" id="PF08512"/>
    </source>
</evidence>
<dbReference type="PANTHER" id="PTHR45849">
    <property type="entry name" value="FACT COMPLEX SUBUNIT SSRP1"/>
    <property type="match status" value="1"/>
</dbReference>
<evidence type="ECO:0000256" key="8">
    <source>
        <dbReference type="ARBA" id="ARBA00023242"/>
    </source>
</evidence>
<evidence type="ECO:0000256" key="11">
    <source>
        <dbReference type="SAM" id="Phobius"/>
    </source>
</evidence>
<keyword evidence="11" id="KW-1133">Transmembrane helix</keyword>
<feature type="region of interest" description="Disordered" evidence="10">
    <location>
        <begin position="1"/>
        <end position="92"/>
    </location>
</feature>
<feature type="transmembrane region" description="Helical" evidence="11">
    <location>
        <begin position="557"/>
        <end position="576"/>
    </location>
</feature>
<keyword evidence="4 9" id="KW-0227">DNA damage</keyword>
<dbReference type="GO" id="GO:0031491">
    <property type="term" value="F:nucleosome binding"/>
    <property type="evidence" value="ECO:0007669"/>
    <property type="project" value="TreeGrafter"/>
</dbReference>
<feature type="compositionally biased region" description="Acidic residues" evidence="10">
    <location>
        <begin position="349"/>
        <end position="360"/>
    </location>
</feature>
<feature type="transmembrane region" description="Helical" evidence="11">
    <location>
        <begin position="596"/>
        <end position="616"/>
    </location>
</feature>
<feature type="compositionally biased region" description="Polar residues" evidence="10">
    <location>
        <begin position="39"/>
        <end position="50"/>
    </location>
</feature>
<reference evidence="13" key="1">
    <citation type="journal article" date="2011" name="Genome Res.">
        <title>Deep small RNA sequencing from the nematode Ascaris reveals conservation, functional diversification, and novel developmental profiles.</title>
        <authorList>
            <person name="Wang J."/>
            <person name="Czech B."/>
            <person name="Crunk A."/>
            <person name="Wallace A."/>
            <person name="Mitreva M."/>
            <person name="Hannon G.J."/>
            <person name="Davis R.E."/>
        </authorList>
    </citation>
    <scope>NUCLEOTIDE SEQUENCE</scope>
</reference>
<feature type="domain" description="Histone chaperone RTT106/FACT complex subunit SPT16-like middle" evidence="12">
    <location>
        <begin position="246"/>
        <end position="322"/>
    </location>
</feature>
<evidence type="ECO:0000256" key="7">
    <source>
        <dbReference type="ARBA" id="ARBA00023204"/>
    </source>
</evidence>
<evidence type="ECO:0000256" key="6">
    <source>
        <dbReference type="ARBA" id="ARBA00023163"/>
    </source>
</evidence>
<dbReference type="GO" id="GO:0006281">
    <property type="term" value="P:DNA repair"/>
    <property type="evidence" value="ECO:0007669"/>
    <property type="project" value="UniProtKB-KW"/>
</dbReference>
<dbReference type="InterPro" id="IPR013719">
    <property type="entry name" value="RTT106/SPT16-like_middle_dom"/>
</dbReference>
<comment type="similarity">
    <text evidence="1 9">Belongs to the SSRP1 family.</text>
</comment>
<evidence type="ECO:0000256" key="5">
    <source>
        <dbReference type="ARBA" id="ARBA00023015"/>
    </source>
</evidence>
<evidence type="ECO:0000256" key="2">
    <source>
        <dbReference type="ARBA" id="ARBA00022454"/>
    </source>
</evidence>
<keyword evidence="11" id="KW-0812">Transmembrane</keyword>
<keyword evidence="6 9" id="KW-0804">Transcription</keyword>
<dbReference type="AlphaFoldDB" id="F1L0N9"/>
<organism evidence="13">
    <name type="scientific">Ascaris suum</name>
    <name type="common">Pig roundworm</name>
    <name type="synonym">Ascaris lumbricoides</name>
    <dbReference type="NCBI Taxonomy" id="6253"/>
    <lineage>
        <taxon>Eukaryota</taxon>
        <taxon>Metazoa</taxon>
        <taxon>Ecdysozoa</taxon>
        <taxon>Nematoda</taxon>
        <taxon>Chromadorea</taxon>
        <taxon>Rhabditida</taxon>
        <taxon>Spirurina</taxon>
        <taxon>Ascaridomorpha</taxon>
        <taxon>Ascaridoidea</taxon>
        <taxon>Ascarididae</taxon>
        <taxon>Ascaris</taxon>
    </lineage>
</organism>
<keyword evidence="2 9" id="KW-0158">Chromosome</keyword>
<feature type="compositionally biased region" description="Polar residues" evidence="10">
    <location>
        <begin position="74"/>
        <end position="87"/>
    </location>
</feature>
<evidence type="ECO:0000256" key="4">
    <source>
        <dbReference type="ARBA" id="ARBA00022763"/>
    </source>
</evidence>
<sequence length="623" mass="68061">METAPTCDSRMEEDVRENDDVDLGTGKGAAEEAKKHSVTPLQNISNNASSEEVGHHNGDGDAPPAKRARKGATNEATSPQESATIEKNTNDEKADGDALVTLLAADGIIGISPEGKFHVIINKEDIILKSDDGGQQYTIPIDSIGRIFVLPQENHFFVALALIAPLMTADWPTGYVVLELPLGKEVSKFEEKIEKSEQVGDGASGPVSGPINEQLTEAMPRLLSSLSGLDAEKSVLESSPSMLLSVVCTYDGKSGCLFPLEDGFFFLHKYPTHIAFSDVFKADFIDSKGSDKQSDLVLTMKDSTMVKFCNIEKNDFYRLDVFGIEQRIVEGGRRLRREAASGSKLTVTEDVEDSDDDDYLEDRAKVKEKEEGDESPSESDSEGEPLEEYESDVQDTTQEDIDEEVEEDEEREEDVVERSNDQNGNEQAPGNEENADKKGVTGARKNVMEVVEAGEANVLANVDKERKGKESTGEGRRVEKGTESANKEEVGGQEKDSGSVGGGKGPEGKESVEVGAHVGSGRKGSGRKRIGGSGSTRWKWYERGRNGAARLRARRRVVVLLSPVGILGVHLLHHAFYTCGEGQMLLCYLEAISFHLVYFLLFNLSYTCFTLFGRMLRALDICI</sequence>
<name>F1L0N9_ASCSU</name>
<dbReference type="Gene3D" id="2.30.29.150">
    <property type="match status" value="1"/>
</dbReference>
<keyword evidence="5 9" id="KW-0805">Transcription regulation</keyword>
<dbReference type="SUPFAM" id="SSF50729">
    <property type="entry name" value="PH domain-like"/>
    <property type="match status" value="1"/>
</dbReference>
<dbReference type="InterPro" id="IPR011993">
    <property type="entry name" value="PH-like_dom_sf"/>
</dbReference>
<dbReference type="GO" id="GO:0035101">
    <property type="term" value="C:FACT complex"/>
    <property type="evidence" value="ECO:0007669"/>
    <property type="project" value="TreeGrafter"/>
</dbReference>
<dbReference type="GO" id="GO:0042393">
    <property type="term" value="F:histone binding"/>
    <property type="evidence" value="ECO:0007669"/>
    <property type="project" value="TreeGrafter"/>
</dbReference>
<accession>F1L0N9</accession>
<evidence type="ECO:0000313" key="13">
    <source>
        <dbReference type="EMBL" id="ADY43693.1"/>
    </source>
</evidence>
<keyword evidence="7 9" id="KW-0234">DNA repair</keyword>
<dbReference type="InterPro" id="IPR000969">
    <property type="entry name" value="SSRP1/POB3"/>
</dbReference>
<keyword evidence="8 9" id="KW-0539">Nucleus</keyword>
<feature type="region of interest" description="Disordered" evidence="10">
    <location>
        <begin position="339"/>
        <end position="448"/>
    </location>
</feature>
<feature type="region of interest" description="Disordered" evidence="10">
    <location>
        <begin position="461"/>
        <end position="533"/>
    </location>
</feature>
<dbReference type="PRINTS" id="PR00887">
    <property type="entry name" value="SSRCOGNITION"/>
</dbReference>
<evidence type="ECO:0000256" key="9">
    <source>
        <dbReference type="RuleBase" id="RU364013"/>
    </source>
</evidence>
<protein>
    <recommendedName>
        <fullName evidence="9">FACT complex subunit SSRP1</fullName>
    </recommendedName>
</protein>
<proteinExistence type="evidence at transcript level"/>
<dbReference type="Pfam" id="PF08512">
    <property type="entry name" value="Rttp106-like_middle"/>
    <property type="match status" value="1"/>
</dbReference>
<dbReference type="Gene3D" id="2.30.29.30">
    <property type="entry name" value="Pleckstrin-homology domain (PH domain)/Phosphotyrosine-binding domain (PTB)"/>
    <property type="match status" value="1"/>
</dbReference>
<feature type="compositionally biased region" description="Acidic residues" evidence="10">
    <location>
        <begin position="371"/>
        <end position="415"/>
    </location>
</feature>
<feature type="compositionally biased region" description="Basic and acidic residues" evidence="10">
    <location>
        <begin position="361"/>
        <end position="370"/>
    </location>
</feature>
<evidence type="ECO:0000256" key="1">
    <source>
        <dbReference type="ARBA" id="ARBA00010060"/>
    </source>
</evidence>
<dbReference type="InterPro" id="IPR050454">
    <property type="entry name" value="RTT106/SSRP1_HistChap/FACT"/>
</dbReference>
<dbReference type="GO" id="GO:0006260">
    <property type="term" value="P:DNA replication"/>
    <property type="evidence" value="ECO:0007669"/>
    <property type="project" value="UniProtKB-KW"/>
</dbReference>
<evidence type="ECO:0000256" key="3">
    <source>
        <dbReference type="ARBA" id="ARBA00022705"/>
    </source>
</evidence>
<dbReference type="EMBL" id="JI169157">
    <property type="protein sequence ID" value="ADY43693.1"/>
    <property type="molecule type" value="mRNA"/>
</dbReference>
<dbReference type="PANTHER" id="PTHR45849:SF1">
    <property type="entry name" value="FACT COMPLEX SUBUNIT SSRP1"/>
    <property type="match status" value="1"/>
</dbReference>
<feature type="compositionally biased region" description="Basic and acidic residues" evidence="10">
    <location>
        <begin position="462"/>
        <end position="497"/>
    </location>
</feature>
<comment type="function">
    <text evidence="9">Component of the FACT complex, a general chromatin factor that acts to reorganize nucleosomes. The FACT complex is involved in multiple processes that require DNA as a template such as mRNA elongation, DNA replication and DNA repair. During transcription elongation the FACT complex acts as a histone chaperone that both destabilizes and restores nucleosomal structure. It facilitates the passage of RNA polymerase II and transcription by promoting the dissociation of one histone H2A-H2B dimer from the nucleosome, then subsequently promotes the reestablishment of the nucleosome following the passage of RNA polymerase II.</text>
</comment>
<evidence type="ECO:0000256" key="10">
    <source>
        <dbReference type="SAM" id="MobiDB-lite"/>
    </source>
</evidence>
<comment type="subcellular location">
    <subcellularLocation>
        <location evidence="9">Nucleus</location>
    </subcellularLocation>
    <subcellularLocation>
        <location evidence="9">Chromosome</location>
    </subcellularLocation>
</comment>
<dbReference type="GO" id="GO:0003677">
    <property type="term" value="F:DNA binding"/>
    <property type="evidence" value="ECO:0007669"/>
    <property type="project" value="InterPro"/>
</dbReference>
<keyword evidence="11" id="KW-0472">Membrane</keyword>